<dbReference type="AlphaFoldDB" id="A0A0E9SFY7"/>
<keyword evidence="1" id="KW-1133">Transmembrane helix</keyword>
<keyword evidence="1" id="KW-0472">Membrane</keyword>
<reference evidence="2" key="2">
    <citation type="journal article" date="2015" name="Fish Shellfish Immunol.">
        <title>Early steps in the European eel (Anguilla anguilla)-Vibrio vulnificus interaction in the gills: Role of the RtxA13 toxin.</title>
        <authorList>
            <person name="Callol A."/>
            <person name="Pajuelo D."/>
            <person name="Ebbesson L."/>
            <person name="Teles M."/>
            <person name="MacKenzie S."/>
            <person name="Amaro C."/>
        </authorList>
    </citation>
    <scope>NUCLEOTIDE SEQUENCE</scope>
</reference>
<feature type="transmembrane region" description="Helical" evidence="1">
    <location>
        <begin position="32"/>
        <end position="54"/>
    </location>
</feature>
<evidence type="ECO:0000313" key="2">
    <source>
        <dbReference type="EMBL" id="JAH39403.1"/>
    </source>
</evidence>
<keyword evidence="1" id="KW-0812">Transmembrane</keyword>
<sequence length="59" mass="6655">MAIKSPMSYFFQITTLSRQLCLFCLKQSKINYAVICPPFLVMTGFLSSISTAIFRVQIG</sequence>
<name>A0A0E9SFY7_ANGAN</name>
<dbReference type="EMBL" id="GBXM01069174">
    <property type="protein sequence ID" value="JAH39403.1"/>
    <property type="molecule type" value="Transcribed_RNA"/>
</dbReference>
<proteinExistence type="predicted"/>
<organism evidence="2">
    <name type="scientific">Anguilla anguilla</name>
    <name type="common">European freshwater eel</name>
    <name type="synonym">Muraena anguilla</name>
    <dbReference type="NCBI Taxonomy" id="7936"/>
    <lineage>
        <taxon>Eukaryota</taxon>
        <taxon>Metazoa</taxon>
        <taxon>Chordata</taxon>
        <taxon>Craniata</taxon>
        <taxon>Vertebrata</taxon>
        <taxon>Euteleostomi</taxon>
        <taxon>Actinopterygii</taxon>
        <taxon>Neopterygii</taxon>
        <taxon>Teleostei</taxon>
        <taxon>Anguilliformes</taxon>
        <taxon>Anguillidae</taxon>
        <taxon>Anguilla</taxon>
    </lineage>
</organism>
<accession>A0A0E9SFY7</accession>
<protein>
    <submittedName>
        <fullName evidence="2">Uncharacterized protein</fullName>
    </submittedName>
</protein>
<reference evidence="2" key="1">
    <citation type="submission" date="2014-11" db="EMBL/GenBank/DDBJ databases">
        <authorList>
            <person name="Amaro Gonzalez C."/>
        </authorList>
    </citation>
    <scope>NUCLEOTIDE SEQUENCE</scope>
</reference>
<evidence type="ECO:0000256" key="1">
    <source>
        <dbReference type="SAM" id="Phobius"/>
    </source>
</evidence>